<dbReference type="Gene3D" id="3.30.559.10">
    <property type="entry name" value="Chloramphenicol acetyltransferase-like domain"/>
    <property type="match status" value="1"/>
</dbReference>
<evidence type="ECO:0000313" key="1">
    <source>
        <dbReference type="EMBL" id="MBD3861827.1"/>
    </source>
</evidence>
<organism evidence="1 2">
    <name type="scientific">Olleya marilimosa</name>
    <dbReference type="NCBI Taxonomy" id="272164"/>
    <lineage>
        <taxon>Bacteria</taxon>
        <taxon>Pseudomonadati</taxon>
        <taxon>Bacteroidota</taxon>
        <taxon>Flavobacteriia</taxon>
        <taxon>Flavobacteriales</taxon>
        <taxon>Flavobacteriaceae</taxon>
    </lineage>
</organism>
<dbReference type="SMART" id="SM01059">
    <property type="entry name" value="CAT"/>
    <property type="match status" value="1"/>
</dbReference>
<gene>
    <name evidence="1" type="ORF">IEG06_00080</name>
</gene>
<dbReference type="RefSeq" id="WP_028282283.1">
    <property type="nucleotide sequence ID" value="NZ_JACXXH010000001.1"/>
</dbReference>
<dbReference type="Pfam" id="PF00302">
    <property type="entry name" value="CAT"/>
    <property type="match status" value="1"/>
</dbReference>
<keyword evidence="2" id="KW-1185">Reference proteome</keyword>
<comment type="caution">
    <text evidence="1">The sequence shown here is derived from an EMBL/GenBank/DDBJ whole genome shotgun (WGS) entry which is preliminary data.</text>
</comment>
<dbReference type="EMBL" id="JACXXH010000001">
    <property type="protein sequence ID" value="MBD3861827.1"/>
    <property type="molecule type" value="Genomic_DNA"/>
</dbReference>
<accession>A0ABR8LNK7</accession>
<dbReference type="InterPro" id="IPR023213">
    <property type="entry name" value="CAT-like_dom_sf"/>
</dbReference>
<name>A0ABR8LNK7_9FLAO</name>
<reference evidence="1 2" key="1">
    <citation type="submission" date="2020-09" db="EMBL/GenBank/DDBJ databases">
        <title>Bacillus nautilus sp. nov., Chryseoglobus crepusculi sp. nov, and Psychrobacter noctis sp. nov., isolated from deep-sea sponges from the equatorial Atlantic.</title>
        <authorList>
            <person name="Stennett H.L."/>
            <person name="Williams S.E."/>
        </authorList>
    </citation>
    <scope>NUCLEOTIDE SEQUENCE [LARGE SCALE GENOMIC DNA]</scope>
    <source>
        <strain evidence="1 2">28M-24</strain>
    </source>
</reference>
<dbReference type="InterPro" id="IPR001707">
    <property type="entry name" value="Cmp_AcTrfase"/>
</dbReference>
<sequence>MKTLDINTWNRKEHFQHFSKLKDPYFGVTIPFQVDNAYQYAKDNKVSFFGVYLHACMQAINAVDNLKYRVVEDTIQIHDIIHASATIMRSDKTFGFSFINYTENLEGFLNNLSNEVYRIENSASLFPPVNGLNCVHCSAIPWLNFSGHKEPVSGDMESVPKLAFSKAVRQDNKLIMNVAINVNHALVDGYHLALFSEMFQKNLNK</sequence>
<evidence type="ECO:0000313" key="2">
    <source>
        <dbReference type="Proteomes" id="UP000627521"/>
    </source>
</evidence>
<dbReference type="PANTHER" id="PTHR38474:SF1">
    <property type="entry name" value="SLR0299 PROTEIN"/>
    <property type="match status" value="1"/>
</dbReference>
<dbReference type="Proteomes" id="UP000627521">
    <property type="component" value="Unassembled WGS sequence"/>
</dbReference>
<dbReference type="SUPFAM" id="SSF52777">
    <property type="entry name" value="CoA-dependent acyltransferases"/>
    <property type="match status" value="1"/>
</dbReference>
<protein>
    <submittedName>
        <fullName evidence="1">Chloramphenicol acetyltransferase</fullName>
    </submittedName>
</protein>
<proteinExistence type="predicted"/>
<dbReference type="PANTHER" id="PTHR38474">
    <property type="entry name" value="SLR0299 PROTEIN"/>
    <property type="match status" value="1"/>
</dbReference>